<dbReference type="FunFam" id="3.40.630.10:FF:000084">
    <property type="entry name" value="Carboxypeptidase B2"/>
    <property type="match status" value="1"/>
</dbReference>
<dbReference type="EMBL" id="JH819094">
    <property type="protein sequence ID" value="EKC22114.1"/>
    <property type="molecule type" value="Genomic_DNA"/>
</dbReference>
<organism evidence="12">
    <name type="scientific">Magallana gigas</name>
    <name type="common">Pacific oyster</name>
    <name type="synonym">Crassostrea gigas</name>
    <dbReference type="NCBI Taxonomy" id="29159"/>
    <lineage>
        <taxon>Eukaryota</taxon>
        <taxon>Metazoa</taxon>
        <taxon>Spiralia</taxon>
        <taxon>Lophotrochozoa</taxon>
        <taxon>Mollusca</taxon>
        <taxon>Bivalvia</taxon>
        <taxon>Autobranchia</taxon>
        <taxon>Pteriomorphia</taxon>
        <taxon>Ostreida</taxon>
        <taxon>Ostreoidea</taxon>
        <taxon>Ostreidae</taxon>
        <taxon>Magallana</taxon>
    </lineage>
</organism>
<dbReference type="SMART" id="SM00631">
    <property type="entry name" value="Zn_pept"/>
    <property type="match status" value="1"/>
</dbReference>
<dbReference type="PROSITE" id="PS52035">
    <property type="entry name" value="PEPTIDASE_M14"/>
    <property type="match status" value="1"/>
</dbReference>
<evidence type="ECO:0000256" key="8">
    <source>
        <dbReference type="ARBA" id="ARBA00022833"/>
    </source>
</evidence>
<dbReference type="Pfam" id="PF00246">
    <property type="entry name" value="Peptidase_M14"/>
    <property type="match status" value="1"/>
</dbReference>
<keyword evidence="9" id="KW-0482">Metalloprotease</keyword>
<dbReference type="Gene3D" id="3.40.630.10">
    <property type="entry name" value="Zn peptidases"/>
    <property type="match status" value="1"/>
</dbReference>
<dbReference type="InParanoid" id="K1PTD0"/>
<reference evidence="12" key="1">
    <citation type="journal article" date="2012" name="Nature">
        <title>The oyster genome reveals stress adaptation and complexity of shell formation.</title>
        <authorList>
            <person name="Zhang G."/>
            <person name="Fang X."/>
            <person name="Guo X."/>
            <person name="Li L."/>
            <person name="Luo R."/>
            <person name="Xu F."/>
            <person name="Yang P."/>
            <person name="Zhang L."/>
            <person name="Wang X."/>
            <person name="Qi H."/>
            <person name="Xiong Z."/>
            <person name="Que H."/>
            <person name="Xie Y."/>
            <person name="Holland P.W."/>
            <person name="Paps J."/>
            <person name="Zhu Y."/>
            <person name="Wu F."/>
            <person name="Chen Y."/>
            <person name="Wang J."/>
            <person name="Peng C."/>
            <person name="Meng J."/>
            <person name="Yang L."/>
            <person name="Liu J."/>
            <person name="Wen B."/>
            <person name="Zhang N."/>
            <person name="Huang Z."/>
            <person name="Zhu Q."/>
            <person name="Feng Y."/>
            <person name="Mount A."/>
            <person name="Hedgecock D."/>
            <person name="Xu Z."/>
            <person name="Liu Y."/>
            <person name="Domazet-Loso T."/>
            <person name="Du Y."/>
            <person name="Sun X."/>
            <person name="Zhang S."/>
            <person name="Liu B."/>
            <person name="Cheng P."/>
            <person name="Jiang X."/>
            <person name="Li J."/>
            <person name="Fan D."/>
            <person name="Wang W."/>
            <person name="Fu W."/>
            <person name="Wang T."/>
            <person name="Wang B."/>
            <person name="Zhang J."/>
            <person name="Peng Z."/>
            <person name="Li Y."/>
            <person name="Li N."/>
            <person name="Wang J."/>
            <person name="Chen M."/>
            <person name="He Y."/>
            <person name="Tan F."/>
            <person name="Song X."/>
            <person name="Zheng Q."/>
            <person name="Huang R."/>
            <person name="Yang H."/>
            <person name="Du X."/>
            <person name="Chen L."/>
            <person name="Yang M."/>
            <person name="Gaffney P.M."/>
            <person name="Wang S."/>
            <person name="Luo L."/>
            <person name="She Z."/>
            <person name="Ming Y."/>
            <person name="Huang W."/>
            <person name="Zhang S."/>
            <person name="Huang B."/>
            <person name="Zhang Y."/>
            <person name="Qu T."/>
            <person name="Ni P."/>
            <person name="Miao G."/>
            <person name="Wang J."/>
            <person name="Wang Q."/>
            <person name="Steinberg C.E."/>
            <person name="Wang H."/>
            <person name="Li N."/>
            <person name="Qian L."/>
            <person name="Zhang G."/>
            <person name="Li Y."/>
            <person name="Yang H."/>
            <person name="Liu X."/>
            <person name="Wang J."/>
            <person name="Yin Y."/>
            <person name="Wang J."/>
        </authorList>
    </citation>
    <scope>NUCLEOTIDE SEQUENCE [LARGE SCALE GENOMIC DNA]</scope>
    <source>
        <strain evidence="12">05x7-T-G4-1.051#20</strain>
    </source>
</reference>
<keyword evidence="8" id="KW-0862">Zinc</keyword>
<evidence type="ECO:0000259" key="11">
    <source>
        <dbReference type="PROSITE" id="PS52035"/>
    </source>
</evidence>
<dbReference type="GO" id="GO:0008270">
    <property type="term" value="F:zinc ion binding"/>
    <property type="evidence" value="ECO:0007669"/>
    <property type="project" value="InterPro"/>
</dbReference>
<evidence type="ECO:0000256" key="5">
    <source>
        <dbReference type="ARBA" id="ARBA00022723"/>
    </source>
</evidence>
<gene>
    <name evidence="12" type="ORF">CGI_10002766</name>
</gene>
<keyword evidence="3 12" id="KW-0121">Carboxypeptidase</keyword>
<dbReference type="HOGENOM" id="CLU_1099406_0_0_1"/>
<evidence type="ECO:0000256" key="1">
    <source>
        <dbReference type="ARBA" id="ARBA00001947"/>
    </source>
</evidence>
<evidence type="ECO:0000256" key="10">
    <source>
        <dbReference type="PROSITE-ProRule" id="PRU01379"/>
    </source>
</evidence>
<feature type="active site" description="Proton donor/acceptor" evidence="10">
    <location>
        <position position="207"/>
    </location>
</feature>
<dbReference type="AlphaFoldDB" id="K1PTD0"/>
<comment type="similarity">
    <text evidence="2 10">Belongs to the peptidase M14 family.</text>
</comment>
<dbReference type="PANTHER" id="PTHR11705:SF91">
    <property type="entry name" value="FI01817P-RELATED"/>
    <property type="match status" value="1"/>
</dbReference>
<feature type="domain" description="Peptidase M14" evidence="11">
    <location>
        <begin position="90"/>
        <end position="241"/>
    </location>
</feature>
<keyword evidence="7" id="KW-0378">Hydrolase</keyword>
<proteinExistence type="inferred from homology"/>
<dbReference type="InterPro" id="IPR000834">
    <property type="entry name" value="Peptidase_M14"/>
</dbReference>
<evidence type="ECO:0000256" key="3">
    <source>
        <dbReference type="ARBA" id="ARBA00022645"/>
    </source>
</evidence>
<dbReference type="GO" id="GO:0006508">
    <property type="term" value="P:proteolysis"/>
    <property type="evidence" value="ECO:0007669"/>
    <property type="project" value="UniProtKB-KW"/>
</dbReference>
<evidence type="ECO:0000256" key="2">
    <source>
        <dbReference type="ARBA" id="ARBA00005988"/>
    </source>
</evidence>
<evidence type="ECO:0000256" key="4">
    <source>
        <dbReference type="ARBA" id="ARBA00022670"/>
    </source>
</evidence>
<protein>
    <submittedName>
        <fullName evidence="12">Carboxypeptidase B</fullName>
    </submittedName>
</protein>
<keyword evidence="6" id="KW-0732">Signal</keyword>
<dbReference type="PANTHER" id="PTHR11705">
    <property type="entry name" value="PROTEASE FAMILY M14 CARBOXYPEPTIDASE A,B"/>
    <property type="match status" value="1"/>
</dbReference>
<accession>K1PTD0</accession>
<dbReference type="GO" id="GO:0005615">
    <property type="term" value="C:extracellular space"/>
    <property type="evidence" value="ECO:0007669"/>
    <property type="project" value="TreeGrafter"/>
</dbReference>
<keyword evidence="5" id="KW-0479">Metal-binding</keyword>
<dbReference type="SUPFAM" id="SSF53187">
    <property type="entry name" value="Zn-dependent exopeptidases"/>
    <property type="match status" value="1"/>
</dbReference>
<sequence length="253" mass="28342">MKIKKYLADVVTAANSMNNVSAQLTAIGYSFEFREIQMIKLVSGDEFDYSPKLLDKFDWGLIKVDFCMPNFPDSSDNGYFLFDKGGKVNNRSANSCSDVYAGPFAFSEEESFALKTFILNNKDNITAYLTDHSYGQMWLYPWGYTSALPADWQELDSAATVGTEALESLYGTPYLAGPTVKTLYSATGVSEDWAKGVANIKYSYTIELRDTGSFGFLLPQDEIEPNCRESWKALGEFALALAARERYKEIKDI</sequence>
<comment type="cofactor">
    <cofactor evidence="1">
        <name>Zn(2+)</name>
        <dbReference type="ChEBI" id="CHEBI:29105"/>
    </cofactor>
</comment>
<dbReference type="GO" id="GO:0004181">
    <property type="term" value="F:metallocarboxypeptidase activity"/>
    <property type="evidence" value="ECO:0007669"/>
    <property type="project" value="InterPro"/>
</dbReference>
<evidence type="ECO:0000313" key="12">
    <source>
        <dbReference type="EMBL" id="EKC22114.1"/>
    </source>
</evidence>
<evidence type="ECO:0000256" key="6">
    <source>
        <dbReference type="ARBA" id="ARBA00022729"/>
    </source>
</evidence>
<name>K1PTD0_MAGGI</name>
<keyword evidence="4" id="KW-0645">Protease</keyword>
<evidence type="ECO:0000256" key="7">
    <source>
        <dbReference type="ARBA" id="ARBA00022801"/>
    </source>
</evidence>
<evidence type="ECO:0000256" key="9">
    <source>
        <dbReference type="ARBA" id="ARBA00023049"/>
    </source>
</evidence>